<dbReference type="PANTHER" id="PTHR48111:SF40">
    <property type="entry name" value="PHOSPHATE REGULON TRANSCRIPTIONAL REGULATORY PROTEIN PHOB"/>
    <property type="match status" value="1"/>
</dbReference>
<keyword evidence="6" id="KW-0418">Kinase</keyword>
<dbReference type="InterPro" id="IPR039420">
    <property type="entry name" value="WalR-like"/>
</dbReference>
<protein>
    <submittedName>
        <fullName evidence="6">PAS/PAC sensor hybrid histidine kinase</fullName>
        <ecNumber evidence="6">2.7.3.-</ecNumber>
    </submittedName>
</protein>
<name>A0A031JPY2_9SPHN</name>
<dbReference type="GO" id="GO:0016301">
    <property type="term" value="F:kinase activity"/>
    <property type="evidence" value="ECO:0007669"/>
    <property type="project" value="UniProtKB-KW"/>
</dbReference>
<organism evidence="6 7">
    <name type="scientific">Novosphingobium resinovorum</name>
    <dbReference type="NCBI Taxonomy" id="158500"/>
    <lineage>
        <taxon>Bacteria</taxon>
        <taxon>Pseudomonadati</taxon>
        <taxon>Pseudomonadota</taxon>
        <taxon>Alphaproteobacteria</taxon>
        <taxon>Sphingomonadales</taxon>
        <taxon>Sphingomonadaceae</taxon>
        <taxon>Novosphingobium</taxon>
    </lineage>
</organism>
<dbReference type="InterPro" id="IPR001789">
    <property type="entry name" value="Sig_transdc_resp-reg_receiver"/>
</dbReference>
<dbReference type="PANTHER" id="PTHR48111">
    <property type="entry name" value="REGULATOR OF RPOS"/>
    <property type="match status" value="1"/>
</dbReference>
<dbReference type="SMART" id="SM00448">
    <property type="entry name" value="REC"/>
    <property type="match status" value="1"/>
</dbReference>
<evidence type="ECO:0000259" key="5">
    <source>
        <dbReference type="PROSITE" id="PS50110"/>
    </source>
</evidence>
<evidence type="ECO:0000313" key="6">
    <source>
        <dbReference type="EMBL" id="EZP77104.1"/>
    </source>
</evidence>
<gene>
    <name evidence="6" type="ORF">BV97_04429</name>
</gene>
<evidence type="ECO:0000313" key="7">
    <source>
        <dbReference type="Proteomes" id="UP000024329"/>
    </source>
</evidence>
<dbReference type="InterPro" id="IPR011006">
    <property type="entry name" value="CheY-like_superfamily"/>
</dbReference>
<dbReference type="PROSITE" id="PS50110">
    <property type="entry name" value="RESPONSE_REGULATORY"/>
    <property type="match status" value="1"/>
</dbReference>
<dbReference type="GO" id="GO:0000976">
    <property type="term" value="F:transcription cis-regulatory region binding"/>
    <property type="evidence" value="ECO:0007669"/>
    <property type="project" value="TreeGrafter"/>
</dbReference>
<dbReference type="AlphaFoldDB" id="A0A031JPY2"/>
<feature type="modified residue" description="4-aspartylphosphate" evidence="4">
    <location>
        <position position="51"/>
    </location>
</feature>
<accession>A0A031JPY2</accession>
<dbReference type="Pfam" id="PF00072">
    <property type="entry name" value="Response_reg"/>
    <property type="match status" value="1"/>
</dbReference>
<dbReference type="eggNOG" id="COG0745">
    <property type="taxonomic scope" value="Bacteria"/>
</dbReference>
<dbReference type="EMBL" id="JFYZ01000034">
    <property type="protein sequence ID" value="EZP77104.1"/>
    <property type="molecule type" value="Genomic_DNA"/>
</dbReference>
<dbReference type="GO" id="GO:0005829">
    <property type="term" value="C:cytosol"/>
    <property type="evidence" value="ECO:0007669"/>
    <property type="project" value="TreeGrafter"/>
</dbReference>
<proteinExistence type="predicted"/>
<dbReference type="GO" id="GO:0006355">
    <property type="term" value="P:regulation of DNA-templated transcription"/>
    <property type="evidence" value="ECO:0007669"/>
    <property type="project" value="TreeGrafter"/>
</dbReference>
<evidence type="ECO:0000256" key="3">
    <source>
        <dbReference type="ARBA" id="ARBA00023125"/>
    </source>
</evidence>
<keyword evidence="2" id="KW-0902">Two-component regulatory system</keyword>
<sequence length="134" mass="14271">MVLVVEDEAIVRTLVVDQLRELGYHVLQAADGPEGVDILNSSQVINLLLTDIGLPGMNGRLVAQAGRTCRPDLPILFMTGYAETATQAAGFLEAGMGLITKPFEMEALAQRVRDTMTQAPLRAEAPSGPAKAPI</sequence>
<evidence type="ECO:0000256" key="2">
    <source>
        <dbReference type="ARBA" id="ARBA00023012"/>
    </source>
</evidence>
<evidence type="ECO:0000256" key="4">
    <source>
        <dbReference type="PROSITE-ProRule" id="PRU00169"/>
    </source>
</evidence>
<dbReference type="GO" id="GO:0000156">
    <property type="term" value="F:phosphorelay response regulator activity"/>
    <property type="evidence" value="ECO:0007669"/>
    <property type="project" value="TreeGrafter"/>
</dbReference>
<dbReference type="Proteomes" id="UP000024329">
    <property type="component" value="Unassembled WGS sequence"/>
</dbReference>
<dbReference type="EC" id="2.7.3.-" evidence="6"/>
<dbReference type="PATRIC" id="fig|158500.4.peg.4501"/>
<dbReference type="GO" id="GO:0032993">
    <property type="term" value="C:protein-DNA complex"/>
    <property type="evidence" value="ECO:0007669"/>
    <property type="project" value="TreeGrafter"/>
</dbReference>
<keyword evidence="3" id="KW-0238">DNA-binding</keyword>
<dbReference type="RefSeq" id="WP_236727438.1">
    <property type="nucleotide sequence ID" value="NZ_JFYZ01000034.1"/>
</dbReference>
<dbReference type="Gene3D" id="3.40.50.2300">
    <property type="match status" value="1"/>
</dbReference>
<reference evidence="6 7" key="1">
    <citation type="submission" date="2014-03" db="EMBL/GenBank/DDBJ databases">
        <title>Whole genome sequence of Novosphingobium resinovorum KF1.</title>
        <authorList>
            <person name="Gan H.M."/>
            <person name="Gan H.Y."/>
            <person name="Chew T.H."/>
            <person name="Savka M.A."/>
        </authorList>
    </citation>
    <scope>NUCLEOTIDE SEQUENCE [LARGE SCALE GENOMIC DNA]</scope>
    <source>
        <strain evidence="6 7">KF1</strain>
    </source>
</reference>
<keyword evidence="1 4" id="KW-0597">Phosphoprotein</keyword>
<keyword evidence="6" id="KW-0808">Transferase</keyword>
<dbReference type="SUPFAM" id="SSF52172">
    <property type="entry name" value="CheY-like"/>
    <property type="match status" value="1"/>
</dbReference>
<feature type="domain" description="Response regulatory" evidence="5">
    <location>
        <begin position="1"/>
        <end position="116"/>
    </location>
</feature>
<evidence type="ECO:0000256" key="1">
    <source>
        <dbReference type="ARBA" id="ARBA00022553"/>
    </source>
</evidence>
<comment type="caution">
    <text evidence="6">The sequence shown here is derived from an EMBL/GenBank/DDBJ whole genome shotgun (WGS) entry which is preliminary data.</text>
</comment>